<dbReference type="AlphaFoldDB" id="A0A223SAB2"/>
<protein>
    <submittedName>
        <fullName evidence="3">Uncharacterized protein</fullName>
    </submittedName>
</protein>
<gene>
    <name evidence="3" type="ORF">CDO52_21325</name>
</gene>
<feature type="region of interest" description="Disordered" evidence="1">
    <location>
        <begin position="198"/>
        <end position="271"/>
    </location>
</feature>
<dbReference type="EMBL" id="CP022753">
    <property type="protein sequence ID" value="ASU84996.1"/>
    <property type="molecule type" value="Genomic_DNA"/>
</dbReference>
<evidence type="ECO:0000256" key="1">
    <source>
        <dbReference type="SAM" id="MobiDB-lite"/>
    </source>
</evidence>
<evidence type="ECO:0000313" key="4">
    <source>
        <dbReference type="Proteomes" id="UP000215005"/>
    </source>
</evidence>
<evidence type="ECO:0000313" key="3">
    <source>
        <dbReference type="EMBL" id="ASU84996.1"/>
    </source>
</evidence>
<feature type="signal peptide" evidence="2">
    <location>
        <begin position="1"/>
        <end position="33"/>
    </location>
</feature>
<evidence type="ECO:0000256" key="2">
    <source>
        <dbReference type="SAM" id="SignalP"/>
    </source>
</evidence>
<dbReference type="Proteomes" id="UP000215005">
    <property type="component" value="Chromosome"/>
</dbReference>
<name>A0A223SAB2_9ACTN</name>
<dbReference type="KEGG" id="ngv:CDO52_21325"/>
<dbReference type="RefSeq" id="WP_017619760.1">
    <property type="nucleotide sequence ID" value="NZ_ANBG01000263.1"/>
</dbReference>
<accession>A0A223SAB2</accession>
<dbReference type="OrthoDB" id="3436537at2"/>
<proteinExistence type="predicted"/>
<feature type="chain" id="PRO_5039515307" evidence="2">
    <location>
        <begin position="34"/>
        <end position="408"/>
    </location>
</feature>
<feature type="compositionally biased region" description="Basic and acidic residues" evidence="1">
    <location>
        <begin position="198"/>
        <end position="207"/>
    </location>
</feature>
<reference evidence="3 4" key="1">
    <citation type="submission" date="2017-08" db="EMBL/GenBank/DDBJ databases">
        <title>The complete genome sequence of Nocardiopsis gilva YIM 90087.</title>
        <authorList>
            <person name="Yin M."/>
            <person name="Tang S."/>
        </authorList>
    </citation>
    <scope>NUCLEOTIDE SEQUENCE [LARGE SCALE GENOMIC DNA]</scope>
    <source>
        <strain evidence="3 4">YIM 90087</strain>
    </source>
</reference>
<feature type="compositionally biased region" description="Low complexity" evidence="1">
    <location>
        <begin position="222"/>
        <end position="236"/>
    </location>
</feature>
<organism evidence="3 4">
    <name type="scientific">Nocardiopsis gilva YIM 90087</name>
    <dbReference type="NCBI Taxonomy" id="1235441"/>
    <lineage>
        <taxon>Bacteria</taxon>
        <taxon>Bacillati</taxon>
        <taxon>Actinomycetota</taxon>
        <taxon>Actinomycetes</taxon>
        <taxon>Streptosporangiales</taxon>
        <taxon>Nocardiopsidaceae</taxon>
        <taxon>Nocardiopsis</taxon>
    </lineage>
</organism>
<keyword evidence="4" id="KW-1185">Reference proteome</keyword>
<keyword evidence="2" id="KW-0732">Signal</keyword>
<sequence length="408" mass="44194">MRKHHKRWIALAGATTTSLAGFGVLGGATAAAADTPQPAPQVVEGRDTHYALGGFEITYLPPGLERYGIRAKMSTGTRDRVAFISWIQGGDEVHGQVSVIRSDSLKTIDDLRRSRYRHLDDDALEKIDNDGREAYLSEETGELFWVEEPGAAVAVYLHPDRWKREELTKFAAAVQKQESDVPASVQNALLDMIGLREQQHQAADRPEQAQAPEQDEQEPDAEPGTGASDDAAAENAGGEGAEGDDTPVSKPGMPLPDEQEESAPALPPGITAERVTTCLTRDLLDARDVDVARIDKVDRATFAKVWRGASGAERARSVTDCAEKLNAERSAPGPDSLDELVAAIWAIVDETFADLNALEDEESDEFETTEFTTTEVTTFDKSGPRNLEVSTASGFPWIVPKVTIGGKK</sequence>